<dbReference type="Proteomes" id="UP001216907">
    <property type="component" value="Unassembled WGS sequence"/>
</dbReference>
<dbReference type="Pfam" id="PF01578">
    <property type="entry name" value="Cytochrom_C_asm"/>
    <property type="match status" value="1"/>
</dbReference>
<accession>A0ABT6FIT9</accession>
<feature type="transmembrane region" description="Helical" evidence="6">
    <location>
        <begin position="38"/>
        <end position="57"/>
    </location>
</feature>
<keyword evidence="5 6" id="KW-0472">Membrane</keyword>
<feature type="transmembrane region" description="Helical" evidence="6">
    <location>
        <begin position="255"/>
        <end position="273"/>
    </location>
</feature>
<evidence type="ECO:0000256" key="4">
    <source>
        <dbReference type="ARBA" id="ARBA00022989"/>
    </source>
</evidence>
<evidence type="ECO:0000256" key="1">
    <source>
        <dbReference type="ARBA" id="ARBA00004141"/>
    </source>
</evidence>
<evidence type="ECO:0000256" key="6">
    <source>
        <dbReference type="SAM" id="Phobius"/>
    </source>
</evidence>
<gene>
    <name evidence="8" type="primary">ccsA</name>
    <name evidence="8" type="ORF">PZE19_27370</name>
</gene>
<evidence type="ECO:0000259" key="7">
    <source>
        <dbReference type="Pfam" id="PF01578"/>
    </source>
</evidence>
<comment type="caution">
    <text evidence="8">The sequence shown here is derived from an EMBL/GenBank/DDBJ whole genome shotgun (WGS) entry which is preliminary data.</text>
</comment>
<feature type="transmembrane region" description="Helical" evidence="6">
    <location>
        <begin position="95"/>
        <end position="115"/>
    </location>
</feature>
<dbReference type="PANTHER" id="PTHR30071:SF1">
    <property type="entry name" value="CYTOCHROME B_B6 PROTEIN-RELATED"/>
    <property type="match status" value="1"/>
</dbReference>
<dbReference type="RefSeq" id="WP_277863779.1">
    <property type="nucleotide sequence ID" value="NZ_JARRAG010000002.1"/>
</dbReference>
<evidence type="ECO:0000313" key="8">
    <source>
        <dbReference type="EMBL" id="MDG3007501.1"/>
    </source>
</evidence>
<feature type="transmembrane region" description="Helical" evidence="6">
    <location>
        <begin position="187"/>
        <end position="208"/>
    </location>
</feature>
<feature type="transmembrane region" description="Helical" evidence="6">
    <location>
        <begin position="69"/>
        <end position="88"/>
    </location>
</feature>
<evidence type="ECO:0000256" key="3">
    <source>
        <dbReference type="ARBA" id="ARBA00022748"/>
    </source>
</evidence>
<evidence type="ECO:0000313" key="9">
    <source>
        <dbReference type="Proteomes" id="UP001216907"/>
    </source>
</evidence>
<dbReference type="InterPro" id="IPR002541">
    <property type="entry name" value="Cyt_c_assembly"/>
</dbReference>
<evidence type="ECO:0000256" key="2">
    <source>
        <dbReference type="ARBA" id="ARBA00022692"/>
    </source>
</evidence>
<protein>
    <submittedName>
        <fullName evidence="8">Cytochrome c biogenesis protein CcsA</fullName>
    </submittedName>
</protein>
<reference evidence="8 9" key="1">
    <citation type="submission" date="2023-03" db="EMBL/GenBank/DDBJ databases">
        <title>Paludisphaera mucosa sp. nov. a novel planctomycete from northern fen.</title>
        <authorList>
            <person name="Ivanova A."/>
        </authorList>
    </citation>
    <scope>NUCLEOTIDE SEQUENCE [LARGE SCALE GENOMIC DNA]</scope>
    <source>
        <strain evidence="8 9">Pla2</strain>
    </source>
</reference>
<feature type="transmembrane region" description="Helical" evidence="6">
    <location>
        <begin position="135"/>
        <end position="156"/>
    </location>
</feature>
<evidence type="ECO:0000256" key="5">
    <source>
        <dbReference type="ARBA" id="ARBA00023136"/>
    </source>
</evidence>
<dbReference type="InterPro" id="IPR045062">
    <property type="entry name" value="Cyt_c_biogenesis_CcsA/CcmC"/>
</dbReference>
<keyword evidence="2 6" id="KW-0812">Transmembrane</keyword>
<proteinExistence type="predicted"/>
<sequence>MDRLKILCFAGTYGLALAVELARVFVRGGGAFRWHLGVGLTFLGWCVQTIYLANIAWKDQTLLPVTSAFESVMVLSWVVALIGLYLMIQWPRNVAVGFFTLPLVLGLILGAAWFVPRSEGREWEGATAFWGTIHGVFLLAGAVCASLAFAAGLMYLAQMRRLKSKPAHRFGFSLPSLEQSERVNRGAVVAAFPLLTAGLLIGALLSAVELRKGGVEASSGVPWYDPKVLSAAGMWLVFAVLLHARFRPSMRGRTVMMLTIAAFAFLVFTWVGVEALRLPTAHGAPRTAGRLP</sequence>
<feature type="domain" description="Cytochrome c assembly protein" evidence="7">
    <location>
        <begin position="68"/>
        <end position="276"/>
    </location>
</feature>
<dbReference type="EMBL" id="JARRAG010000002">
    <property type="protein sequence ID" value="MDG3007501.1"/>
    <property type="molecule type" value="Genomic_DNA"/>
</dbReference>
<keyword evidence="4 6" id="KW-1133">Transmembrane helix</keyword>
<name>A0ABT6FIT9_9BACT</name>
<feature type="transmembrane region" description="Helical" evidence="6">
    <location>
        <begin position="228"/>
        <end position="246"/>
    </location>
</feature>
<organism evidence="8 9">
    <name type="scientific">Paludisphaera mucosa</name>
    <dbReference type="NCBI Taxonomy" id="3030827"/>
    <lineage>
        <taxon>Bacteria</taxon>
        <taxon>Pseudomonadati</taxon>
        <taxon>Planctomycetota</taxon>
        <taxon>Planctomycetia</taxon>
        <taxon>Isosphaerales</taxon>
        <taxon>Isosphaeraceae</taxon>
        <taxon>Paludisphaera</taxon>
    </lineage>
</organism>
<keyword evidence="9" id="KW-1185">Reference proteome</keyword>
<dbReference type="PANTHER" id="PTHR30071">
    <property type="entry name" value="HEME EXPORTER PROTEIN C"/>
    <property type="match status" value="1"/>
</dbReference>
<comment type="subcellular location">
    <subcellularLocation>
        <location evidence="1">Membrane</location>
        <topology evidence="1">Multi-pass membrane protein</topology>
    </subcellularLocation>
</comment>
<keyword evidence="3" id="KW-0201">Cytochrome c-type biogenesis</keyword>